<evidence type="ECO:0000313" key="2">
    <source>
        <dbReference type="EMBL" id="SDR25530.1"/>
    </source>
</evidence>
<evidence type="ECO:0000256" key="1">
    <source>
        <dbReference type="ARBA" id="ARBA00006484"/>
    </source>
</evidence>
<evidence type="ECO:0000313" key="3">
    <source>
        <dbReference type="Proteomes" id="UP000199365"/>
    </source>
</evidence>
<dbReference type="NCBIfam" id="NF005559">
    <property type="entry name" value="PRK07231.1"/>
    <property type="match status" value="1"/>
</dbReference>
<dbReference type="GO" id="GO:0030497">
    <property type="term" value="P:fatty acid elongation"/>
    <property type="evidence" value="ECO:0007669"/>
    <property type="project" value="TreeGrafter"/>
</dbReference>
<dbReference type="STRING" id="157910.SAMN05445850_3630"/>
<comment type="similarity">
    <text evidence="1">Belongs to the short-chain dehydrogenases/reductases (SDR) family.</text>
</comment>
<dbReference type="CDD" id="cd05233">
    <property type="entry name" value="SDR_c"/>
    <property type="match status" value="1"/>
</dbReference>
<gene>
    <name evidence="2" type="ORF">SAMN05445850_3630</name>
</gene>
<name>A0A1H1HJ45_9BURK</name>
<reference evidence="3" key="1">
    <citation type="submission" date="2016-10" db="EMBL/GenBank/DDBJ databases">
        <authorList>
            <person name="Varghese N."/>
            <person name="Submissions S."/>
        </authorList>
    </citation>
    <scope>NUCLEOTIDE SEQUENCE [LARGE SCALE GENOMIC DNA]</scope>
    <source>
        <strain evidence="3">DUS833</strain>
    </source>
</reference>
<dbReference type="FunFam" id="3.40.50.720:FF:000084">
    <property type="entry name" value="Short-chain dehydrogenase reductase"/>
    <property type="match status" value="1"/>
</dbReference>
<dbReference type="AlphaFoldDB" id="A0A1H1HJ45"/>
<dbReference type="Proteomes" id="UP000199365">
    <property type="component" value="Unassembled WGS sequence"/>
</dbReference>
<dbReference type="PANTHER" id="PTHR42760">
    <property type="entry name" value="SHORT-CHAIN DEHYDROGENASES/REDUCTASES FAMILY MEMBER"/>
    <property type="match status" value="1"/>
</dbReference>
<dbReference type="SUPFAM" id="SSF51735">
    <property type="entry name" value="NAD(P)-binding Rossmann-fold domains"/>
    <property type="match status" value="1"/>
</dbReference>
<dbReference type="PANTHER" id="PTHR42760:SF123">
    <property type="entry name" value="OXIDOREDUCTASE"/>
    <property type="match status" value="1"/>
</dbReference>
<dbReference type="PRINTS" id="PR00080">
    <property type="entry name" value="SDRFAMILY"/>
</dbReference>
<dbReference type="PRINTS" id="PR00081">
    <property type="entry name" value="GDHRDH"/>
</dbReference>
<dbReference type="InterPro" id="IPR002347">
    <property type="entry name" value="SDR_fam"/>
</dbReference>
<sequence>MTQFGEAGQPKLAAIVNMEIGRTKQMNQRKDRRDTPANARHWLGLEGSVCVVSGAAGGIGSAIAQVLGDAGARVALLDRDEQKCRNVAQALNVSGVEALALACDIGDIDSVRGAVSEVEARLGVADVLVNNAGLLRPGGIEEIGLDAWNAMLRVNLTGYMLCSQQFGQRMLKRGAGAIVHVASVAAHHPQTYSGAYSAGKAGVTMLSKQIAAEWGPRGIRSNTVCPGMIRTPLSAAFYEHGDIERRRSAMTASRRIGEPNDIADVVAFLASERAAYVNGAEVVVDGGFESMLMDLVPRPGFEANQAAQATRADRQVRA</sequence>
<proteinExistence type="inferred from homology"/>
<accession>A0A1H1HJ45</accession>
<protein>
    <submittedName>
        <fullName evidence="2">NAD(P)-dependent dehydrogenase, short-chain alcohol dehydrogenase family</fullName>
    </submittedName>
</protein>
<dbReference type="EMBL" id="FNKX01000001">
    <property type="protein sequence ID" value="SDR25530.1"/>
    <property type="molecule type" value="Genomic_DNA"/>
</dbReference>
<dbReference type="Pfam" id="PF13561">
    <property type="entry name" value="adh_short_C2"/>
    <property type="match status" value="1"/>
</dbReference>
<dbReference type="InterPro" id="IPR036291">
    <property type="entry name" value="NAD(P)-bd_dom_sf"/>
</dbReference>
<dbReference type="GO" id="GO:0016616">
    <property type="term" value="F:oxidoreductase activity, acting on the CH-OH group of donors, NAD or NADP as acceptor"/>
    <property type="evidence" value="ECO:0007669"/>
    <property type="project" value="TreeGrafter"/>
</dbReference>
<dbReference type="PROSITE" id="PS00061">
    <property type="entry name" value="ADH_SHORT"/>
    <property type="match status" value="1"/>
</dbReference>
<keyword evidence="3" id="KW-1185">Reference proteome</keyword>
<dbReference type="Gene3D" id="3.40.50.720">
    <property type="entry name" value="NAD(P)-binding Rossmann-like Domain"/>
    <property type="match status" value="1"/>
</dbReference>
<organism evidence="2 3">
    <name type="scientific">Paraburkholderia tuberum</name>
    <dbReference type="NCBI Taxonomy" id="157910"/>
    <lineage>
        <taxon>Bacteria</taxon>
        <taxon>Pseudomonadati</taxon>
        <taxon>Pseudomonadota</taxon>
        <taxon>Betaproteobacteria</taxon>
        <taxon>Burkholderiales</taxon>
        <taxon>Burkholderiaceae</taxon>
        <taxon>Paraburkholderia</taxon>
    </lineage>
</organism>
<dbReference type="InterPro" id="IPR020904">
    <property type="entry name" value="Sc_DH/Rdtase_CS"/>
</dbReference>